<accession>A0ABP6RQ60</accession>
<gene>
    <name evidence="2" type="ORF">GCM10020366_07820</name>
</gene>
<organism evidence="2 3">
    <name type="scientific">Saccharopolyspora gregorii</name>
    <dbReference type="NCBI Taxonomy" id="33914"/>
    <lineage>
        <taxon>Bacteria</taxon>
        <taxon>Bacillati</taxon>
        <taxon>Actinomycetota</taxon>
        <taxon>Actinomycetes</taxon>
        <taxon>Pseudonocardiales</taxon>
        <taxon>Pseudonocardiaceae</taxon>
        <taxon>Saccharopolyspora</taxon>
    </lineage>
</organism>
<keyword evidence="3" id="KW-1185">Reference proteome</keyword>
<dbReference type="Pfam" id="PF10756">
    <property type="entry name" value="bPH_6"/>
    <property type="match status" value="1"/>
</dbReference>
<dbReference type="Proteomes" id="UP001500483">
    <property type="component" value="Unassembled WGS sequence"/>
</dbReference>
<proteinExistence type="predicted"/>
<protein>
    <recommendedName>
        <fullName evidence="1">Low molecular weight protein antigen 6 PH domain-containing protein</fullName>
    </recommendedName>
</protein>
<evidence type="ECO:0000259" key="1">
    <source>
        <dbReference type="Pfam" id="PF10756"/>
    </source>
</evidence>
<reference evidence="3" key="1">
    <citation type="journal article" date="2019" name="Int. J. Syst. Evol. Microbiol.">
        <title>The Global Catalogue of Microorganisms (GCM) 10K type strain sequencing project: providing services to taxonomists for standard genome sequencing and annotation.</title>
        <authorList>
            <consortium name="The Broad Institute Genomics Platform"/>
            <consortium name="The Broad Institute Genome Sequencing Center for Infectious Disease"/>
            <person name="Wu L."/>
            <person name="Ma J."/>
        </authorList>
    </citation>
    <scope>NUCLEOTIDE SEQUENCE [LARGE SCALE GENOMIC DNA]</scope>
    <source>
        <strain evidence="3">JCM 9687</strain>
    </source>
</reference>
<evidence type="ECO:0000313" key="3">
    <source>
        <dbReference type="Proteomes" id="UP001500483"/>
    </source>
</evidence>
<comment type="caution">
    <text evidence="2">The sequence shown here is derived from an EMBL/GenBank/DDBJ whole genome shotgun (WGS) entry which is preliminary data.</text>
</comment>
<dbReference type="InterPro" id="IPR019692">
    <property type="entry name" value="CFP-6_PH"/>
</dbReference>
<sequence>MAGLGVLLACGALLLARPRLRADLSGLEVRNVIGTQRYSWDEVQAVSFPDGAAWARLELPQDEYASVMAIQSTDGAHAVQAMRDLRELRREVEARRGGE</sequence>
<feature type="domain" description="Low molecular weight protein antigen 6 PH" evidence="1">
    <location>
        <begin position="17"/>
        <end position="87"/>
    </location>
</feature>
<name>A0ABP6RQ60_9PSEU</name>
<dbReference type="EMBL" id="BAAAYK010000021">
    <property type="protein sequence ID" value="GAA3353684.1"/>
    <property type="molecule type" value="Genomic_DNA"/>
</dbReference>
<evidence type="ECO:0000313" key="2">
    <source>
        <dbReference type="EMBL" id="GAA3353684.1"/>
    </source>
</evidence>